<dbReference type="CDD" id="cd03392">
    <property type="entry name" value="PAP2_like_2"/>
    <property type="match status" value="1"/>
</dbReference>
<keyword evidence="5 7" id="KW-1133">Transmembrane helix</keyword>
<keyword evidence="3 7" id="KW-0812">Transmembrane</keyword>
<feature type="transmembrane region" description="Helical" evidence="7">
    <location>
        <begin position="123"/>
        <end position="145"/>
    </location>
</feature>
<gene>
    <name evidence="9" type="ORF">JJB74_21990</name>
</gene>
<evidence type="ECO:0000256" key="2">
    <source>
        <dbReference type="ARBA" id="ARBA00022475"/>
    </source>
</evidence>
<comment type="subcellular location">
    <subcellularLocation>
        <location evidence="1">Cell membrane</location>
        <topology evidence="1">Multi-pass membrane protein</topology>
    </subcellularLocation>
</comment>
<evidence type="ECO:0000256" key="1">
    <source>
        <dbReference type="ARBA" id="ARBA00004651"/>
    </source>
</evidence>
<evidence type="ECO:0000256" key="4">
    <source>
        <dbReference type="ARBA" id="ARBA00022801"/>
    </source>
</evidence>
<sequence length="175" mass="19830">MLTFDRPTLLFVHSHASRQLDVVMLVVTWLGSRYILFPLDALLIVVFLLRQNRKSAAPFLVAAVLGAALLDFIAKHVFARIRPHLWDSIAPELTYSFPSGHAINSITMVAAIIFICRNKQWRTLIAIFGACYVLFVAMSRLYLGVHYPSDILGGWLVSLAWVNLLTVAFKRNREF</sequence>
<keyword evidence="2" id="KW-1003">Cell membrane</keyword>
<feature type="transmembrane region" description="Helical" evidence="7">
    <location>
        <begin position="151"/>
        <end position="169"/>
    </location>
</feature>
<dbReference type="Gene3D" id="1.20.144.10">
    <property type="entry name" value="Phosphatidic acid phosphatase type 2/haloperoxidase"/>
    <property type="match status" value="2"/>
</dbReference>
<name>A0A934SXT1_9BURK</name>
<dbReference type="AlphaFoldDB" id="A0A934SXT1"/>
<dbReference type="InterPro" id="IPR036938">
    <property type="entry name" value="PAP2/HPO_sf"/>
</dbReference>
<proteinExistence type="predicted"/>
<dbReference type="PANTHER" id="PTHR14969:SF62">
    <property type="entry name" value="DECAPRENYLPHOSPHORYL-5-PHOSPHORIBOSE PHOSPHATASE RV3807C-RELATED"/>
    <property type="match status" value="1"/>
</dbReference>
<dbReference type="GO" id="GO:0005886">
    <property type="term" value="C:plasma membrane"/>
    <property type="evidence" value="ECO:0007669"/>
    <property type="project" value="UniProtKB-SubCell"/>
</dbReference>
<dbReference type="InterPro" id="IPR000326">
    <property type="entry name" value="PAP2/HPO"/>
</dbReference>
<feature type="transmembrane region" description="Helical" evidence="7">
    <location>
        <begin position="98"/>
        <end position="116"/>
    </location>
</feature>
<evidence type="ECO:0000313" key="10">
    <source>
        <dbReference type="Proteomes" id="UP000622890"/>
    </source>
</evidence>
<dbReference type="PANTHER" id="PTHR14969">
    <property type="entry name" value="SPHINGOSINE-1-PHOSPHATE PHOSPHOHYDROLASE"/>
    <property type="match status" value="1"/>
</dbReference>
<keyword evidence="10" id="KW-1185">Reference proteome</keyword>
<feature type="transmembrane region" description="Helical" evidence="7">
    <location>
        <begin position="22"/>
        <end position="49"/>
    </location>
</feature>
<dbReference type="RefSeq" id="WP_200595477.1">
    <property type="nucleotide sequence ID" value="NZ_JAEPBG010000011.1"/>
</dbReference>
<accession>A0A934SXT1</accession>
<evidence type="ECO:0000256" key="7">
    <source>
        <dbReference type="SAM" id="Phobius"/>
    </source>
</evidence>
<comment type="caution">
    <text evidence="9">The sequence shown here is derived from an EMBL/GenBank/DDBJ whole genome shotgun (WGS) entry which is preliminary data.</text>
</comment>
<evidence type="ECO:0000256" key="5">
    <source>
        <dbReference type="ARBA" id="ARBA00022989"/>
    </source>
</evidence>
<keyword evidence="6 7" id="KW-0472">Membrane</keyword>
<evidence type="ECO:0000256" key="6">
    <source>
        <dbReference type="ARBA" id="ARBA00023136"/>
    </source>
</evidence>
<dbReference type="EMBL" id="JAEPBG010000011">
    <property type="protein sequence ID" value="MBK4737300.1"/>
    <property type="molecule type" value="Genomic_DNA"/>
</dbReference>
<dbReference type="SMART" id="SM00014">
    <property type="entry name" value="acidPPc"/>
    <property type="match status" value="1"/>
</dbReference>
<organism evidence="9 10">
    <name type="scientific">Noviherbaspirillum pedocola</name>
    <dbReference type="NCBI Taxonomy" id="2801341"/>
    <lineage>
        <taxon>Bacteria</taxon>
        <taxon>Pseudomonadati</taxon>
        <taxon>Pseudomonadota</taxon>
        <taxon>Betaproteobacteria</taxon>
        <taxon>Burkholderiales</taxon>
        <taxon>Oxalobacteraceae</taxon>
        <taxon>Noviherbaspirillum</taxon>
    </lineage>
</organism>
<evidence type="ECO:0000313" key="9">
    <source>
        <dbReference type="EMBL" id="MBK4737300.1"/>
    </source>
</evidence>
<dbReference type="Pfam" id="PF01569">
    <property type="entry name" value="PAP2"/>
    <property type="match status" value="1"/>
</dbReference>
<dbReference type="Proteomes" id="UP000622890">
    <property type="component" value="Unassembled WGS sequence"/>
</dbReference>
<dbReference type="SUPFAM" id="SSF48317">
    <property type="entry name" value="Acid phosphatase/Vanadium-dependent haloperoxidase"/>
    <property type="match status" value="1"/>
</dbReference>
<dbReference type="GO" id="GO:0016787">
    <property type="term" value="F:hydrolase activity"/>
    <property type="evidence" value="ECO:0007669"/>
    <property type="project" value="UniProtKB-KW"/>
</dbReference>
<reference evidence="9" key="1">
    <citation type="submission" date="2021-01" db="EMBL/GenBank/DDBJ databases">
        <title>Genome sequence of strain Noviherbaspirillum sp. DKR-6.</title>
        <authorList>
            <person name="Chaudhary D.K."/>
        </authorList>
    </citation>
    <scope>NUCLEOTIDE SEQUENCE</scope>
    <source>
        <strain evidence="9">DKR-6</strain>
    </source>
</reference>
<evidence type="ECO:0000256" key="3">
    <source>
        <dbReference type="ARBA" id="ARBA00022692"/>
    </source>
</evidence>
<evidence type="ECO:0000259" key="8">
    <source>
        <dbReference type="SMART" id="SM00014"/>
    </source>
</evidence>
<feature type="transmembrane region" description="Helical" evidence="7">
    <location>
        <begin position="56"/>
        <end position="78"/>
    </location>
</feature>
<protein>
    <submittedName>
        <fullName evidence="9">Phosphatase PAP2 family protein</fullName>
    </submittedName>
</protein>
<keyword evidence="4" id="KW-0378">Hydrolase</keyword>
<feature type="domain" description="Phosphatidic acid phosphatase type 2/haloperoxidase" evidence="8">
    <location>
        <begin position="56"/>
        <end position="166"/>
    </location>
</feature>